<evidence type="ECO:0000313" key="4">
    <source>
        <dbReference type="Proteomes" id="UP000183994"/>
    </source>
</evidence>
<reference evidence="4" key="1">
    <citation type="submission" date="2016-11" db="EMBL/GenBank/DDBJ databases">
        <authorList>
            <person name="Varghese N."/>
            <person name="Submissions S."/>
        </authorList>
    </citation>
    <scope>NUCLEOTIDE SEQUENCE [LARGE SCALE GENOMIC DNA]</scope>
    <source>
        <strain evidence="4">DSM 16219</strain>
    </source>
</reference>
<evidence type="ECO:0000313" key="3">
    <source>
        <dbReference type="EMBL" id="SHJ79984.1"/>
    </source>
</evidence>
<keyword evidence="4" id="KW-1185">Reference proteome</keyword>
<gene>
    <name evidence="3" type="ORF">SAMN02745216_02283</name>
</gene>
<feature type="transmembrane region" description="Helical" evidence="2">
    <location>
        <begin position="6"/>
        <end position="27"/>
    </location>
</feature>
<protein>
    <submittedName>
        <fullName evidence="3">Uncharacterized protein</fullName>
    </submittedName>
</protein>
<proteinExistence type="predicted"/>
<feature type="coiled-coil region" evidence="1">
    <location>
        <begin position="55"/>
        <end position="111"/>
    </location>
</feature>
<dbReference type="Proteomes" id="UP000183994">
    <property type="component" value="Unassembled WGS sequence"/>
</dbReference>
<evidence type="ECO:0000256" key="2">
    <source>
        <dbReference type="SAM" id="Phobius"/>
    </source>
</evidence>
<dbReference type="EMBL" id="FQZU01000012">
    <property type="protein sequence ID" value="SHJ79984.1"/>
    <property type="molecule type" value="Genomic_DNA"/>
</dbReference>
<keyword evidence="2" id="KW-0472">Membrane</keyword>
<sequence length="247" mass="28221">MEELKARTLVMIFSAIISALLGGSSVYKFYTEKLDEKTILCEDYRHKWHNAKSKVSSLEKEISLLNNKIGQLNSDFNKQKEQIEKDFNKQHKEIKKEFNSLQEEYNSLNRRYYKATSTGGLTYEGPSIETSWQEVKLSTGDRVHFKLPSASLFMKITKITKKGPVIKFTGAIPRLTQSSLVSEKFGDSCYLLSIDQLLHFQVSGKASKEGYLKADLSDLEDIYVKCLSYDVSEQVTELKFRKQLVGG</sequence>
<accession>A0A1M6M981</accession>
<keyword evidence="2" id="KW-0812">Transmembrane</keyword>
<name>A0A1M6M981_9BACT</name>
<dbReference type="AlphaFoldDB" id="A0A1M6M981"/>
<keyword evidence="2" id="KW-1133">Transmembrane helix</keyword>
<dbReference type="RefSeq" id="WP_073475840.1">
    <property type="nucleotide sequence ID" value="NZ_FQZU01000012.1"/>
</dbReference>
<evidence type="ECO:0000256" key="1">
    <source>
        <dbReference type="SAM" id="Coils"/>
    </source>
</evidence>
<organism evidence="3 4">
    <name type="scientific">Desulfatibacillum alkenivorans DSM 16219</name>
    <dbReference type="NCBI Taxonomy" id="1121393"/>
    <lineage>
        <taxon>Bacteria</taxon>
        <taxon>Pseudomonadati</taxon>
        <taxon>Thermodesulfobacteriota</taxon>
        <taxon>Desulfobacteria</taxon>
        <taxon>Desulfobacterales</taxon>
        <taxon>Desulfatibacillaceae</taxon>
        <taxon>Desulfatibacillum</taxon>
    </lineage>
</organism>
<keyword evidence="1" id="KW-0175">Coiled coil</keyword>